<sequence>MNSIADSDRYSIRAVDRAIDVIQCLAASDSALTADEIAAAIGLPKSTVFRVLATLLGRGLLDRDPERQTFRFGTLALLVGVRALGDLDVKRVARPIIEQLAEATGETVHLSVLNERSALCIDKIDSKRAVRMSSYVGFRDPLHCSGVGKILLAFQDEAAREALIERIGFEKHTERTITDPAALRAHLRQIVALGHAVDHEEIEDGLSCVAAPVRDHTGKVVAAISNSGPTYRLDEAAMRDLVGVVREHAARISAALGYLARKPAR</sequence>
<accession>A0A9X3ILH2</accession>
<evidence type="ECO:0000259" key="5">
    <source>
        <dbReference type="PROSITE" id="PS51078"/>
    </source>
</evidence>
<protein>
    <submittedName>
        <fullName evidence="6">IclR family transcriptional regulator</fullName>
    </submittedName>
</protein>
<dbReference type="PROSITE" id="PS51077">
    <property type="entry name" value="HTH_ICLR"/>
    <property type="match status" value="1"/>
</dbReference>
<keyword evidence="1" id="KW-0805">Transcription regulation</keyword>
<feature type="domain" description="IclR-ED" evidence="5">
    <location>
        <begin position="75"/>
        <end position="258"/>
    </location>
</feature>
<dbReference type="PANTHER" id="PTHR30136:SF35">
    <property type="entry name" value="HTH-TYPE TRANSCRIPTIONAL REGULATOR RV1719"/>
    <property type="match status" value="1"/>
</dbReference>
<dbReference type="SUPFAM" id="SSF55781">
    <property type="entry name" value="GAF domain-like"/>
    <property type="match status" value="1"/>
</dbReference>
<keyword evidence="3" id="KW-0804">Transcription</keyword>
<dbReference type="PANTHER" id="PTHR30136">
    <property type="entry name" value="HELIX-TURN-HELIX TRANSCRIPTIONAL REGULATOR, ICLR FAMILY"/>
    <property type="match status" value="1"/>
</dbReference>
<dbReference type="InterPro" id="IPR036388">
    <property type="entry name" value="WH-like_DNA-bd_sf"/>
</dbReference>
<gene>
    <name evidence="6" type="ORF">OSH07_11665</name>
</gene>
<dbReference type="FunFam" id="1.10.10.10:FF:000056">
    <property type="entry name" value="IclR family transcriptional regulator"/>
    <property type="match status" value="1"/>
</dbReference>
<keyword evidence="7" id="KW-1185">Reference proteome</keyword>
<evidence type="ECO:0000313" key="6">
    <source>
        <dbReference type="EMBL" id="MCX5569852.1"/>
    </source>
</evidence>
<dbReference type="Proteomes" id="UP001144805">
    <property type="component" value="Unassembled WGS sequence"/>
</dbReference>
<dbReference type="GO" id="GO:0003700">
    <property type="term" value="F:DNA-binding transcription factor activity"/>
    <property type="evidence" value="ECO:0007669"/>
    <property type="project" value="TreeGrafter"/>
</dbReference>
<dbReference type="InterPro" id="IPR014757">
    <property type="entry name" value="Tscrpt_reg_IclR_C"/>
</dbReference>
<dbReference type="Gene3D" id="3.30.450.40">
    <property type="match status" value="1"/>
</dbReference>
<evidence type="ECO:0000256" key="3">
    <source>
        <dbReference type="ARBA" id="ARBA00023163"/>
    </source>
</evidence>
<proteinExistence type="predicted"/>
<dbReference type="GO" id="GO:0045892">
    <property type="term" value="P:negative regulation of DNA-templated transcription"/>
    <property type="evidence" value="ECO:0007669"/>
    <property type="project" value="TreeGrafter"/>
</dbReference>
<keyword evidence="2" id="KW-0238">DNA-binding</keyword>
<dbReference type="InterPro" id="IPR029016">
    <property type="entry name" value="GAF-like_dom_sf"/>
</dbReference>
<dbReference type="SUPFAM" id="SSF46785">
    <property type="entry name" value="Winged helix' DNA-binding domain"/>
    <property type="match status" value="1"/>
</dbReference>
<dbReference type="Pfam" id="PF01614">
    <property type="entry name" value="IclR_C"/>
    <property type="match status" value="1"/>
</dbReference>
<evidence type="ECO:0000256" key="2">
    <source>
        <dbReference type="ARBA" id="ARBA00023125"/>
    </source>
</evidence>
<dbReference type="SMART" id="SM00346">
    <property type="entry name" value="HTH_ICLR"/>
    <property type="match status" value="1"/>
</dbReference>
<evidence type="ECO:0000256" key="1">
    <source>
        <dbReference type="ARBA" id="ARBA00023015"/>
    </source>
</evidence>
<reference evidence="6" key="1">
    <citation type="submission" date="2022-11" db="EMBL/GenBank/DDBJ databases">
        <title>Biodiversity and phylogenetic relationships of bacteria.</title>
        <authorList>
            <person name="Machado R.A.R."/>
            <person name="Bhat A."/>
            <person name="Loulou A."/>
            <person name="Kallel S."/>
        </authorList>
    </citation>
    <scope>NUCLEOTIDE SEQUENCE</scope>
    <source>
        <strain evidence="6">K-TC2</strain>
    </source>
</reference>
<dbReference type="RefSeq" id="WP_266338822.1">
    <property type="nucleotide sequence ID" value="NZ_JAPKNK010000004.1"/>
</dbReference>
<dbReference type="EMBL" id="JAPKNK010000004">
    <property type="protein sequence ID" value="MCX5569852.1"/>
    <property type="molecule type" value="Genomic_DNA"/>
</dbReference>
<name>A0A9X3ILH2_9HYPH</name>
<dbReference type="GO" id="GO:0003677">
    <property type="term" value="F:DNA binding"/>
    <property type="evidence" value="ECO:0007669"/>
    <property type="project" value="UniProtKB-KW"/>
</dbReference>
<dbReference type="InterPro" id="IPR005471">
    <property type="entry name" value="Tscrpt_reg_IclR_N"/>
</dbReference>
<evidence type="ECO:0000259" key="4">
    <source>
        <dbReference type="PROSITE" id="PS51077"/>
    </source>
</evidence>
<dbReference type="InterPro" id="IPR050707">
    <property type="entry name" value="HTH_MetabolicPath_Reg"/>
</dbReference>
<dbReference type="PROSITE" id="PS51078">
    <property type="entry name" value="ICLR_ED"/>
    <property type="match status" value="1"/>
</dbReference>
<feature type="domain" description="HTH iclR-type" evidence="4">
    <location>
        <begin position="12"/>
        <end position="74"/>
    </location>
</feature>
<dbReference type="Gene3D" id="1.10.10.10">
    <property type="entry name" value="Winged helix-like DNA-binding domain superfamily/Winged helix DNA-binding domain"/>
    <property type="match status" value="1"/>
</dbReference>
<comment type="caution">
    <text evidence="6">The sequence shown here is derived from an EMBL/GenBank/DDBJ whole genome shotgun (WGS) entry which is preliminary data.</text>
</comment>
<dbReference type="InterPro" id="IPR036390">
    <property type="entry name" value="WH_DNA-bd_sf"/>
</dbReference>
<dbReference type="Pfam" id="PF09339">
    <property type="entry name" value="HTH_IclR"/>
    <property type="match status" value="1"/>
</dbReference>
<evidence type="ECO:0000313" key="7">
    <source>
        <dbReference type="Proteomes" id="UP001144805"/>
    </source>
</evidence>
<organism evidence="6 7">
    <name type="scientific">Kaistia nematophila</name>
    <dbReference type="NCBI Taxonomy" id="2994654"/>
    <lineage>
        <taxon>Bacteria</taxon>
        <taxon>Pseudomonadati</taxon>
        <taxon>Pseudomonadota</taxon>
        <taxon>Alphaproteobacteria</taxon>
        <taxon>Hyphomicrobiales</taxon>
        <taxon>Kaistiaceae</taxon>
        <taxon>Kaistia</taxon>
    </lineage>
</organism>
<dbReference type="AlphaFoldDB" id="A0A9X3ILH2"/>